<dbReference type="Gene3D" id="1.20.1300.20">
    <property type="entry name" value="Peptidase C65 Otubain, subdomain 2"/>
    <property type="match status" value="1"/>
</dbReference>
<dbReference type="InterPro" id="IPR038765">
    <property type="entry name" value="Papain-like_cys_pep_sf"/>
</dbReference>
<dbReference type="SUPFAM" id="SSF54001">
    <property type="entry name" value="Cysteine proteinases"/>
    <property type="match status" value="1"/>
</dbReference>
<sequence length="75" mass="8608">MLCDDVMLNSISQGFLSSEALQEAYQDDTASNLVIMLLRFIVSAEIKRRDDFFLPFILGMYDDPPACVDTFCQRY</sequence>
<dbReference type="Pfam" id="PF10275">
    <property type="entry name" value="Peptidase_C65"/>
    <property type="match status" value="1"/>
</dbReference>
<feature type="non-terminal residue" evidence="1">
    <location>
        <position position="1"/>
    </location>
</feature>
<dbReference type="Proteomes" id="UP000485058">
    <property type="component" value="Unassembled WGS sequence"/>
</dbReference>
<dbReference type="InterPro" id="IPR042467">
    <property type="entry name" value="Peptidase_C65_otubain_sub2"/>
</dbReference>
<accession>A0A699YI52</accession>
<keyword evidence="2" id="KW-1185">Reference proteome</keyword>
<dbReference type="EMBL" id="BLLF01000193">
    <property type="protein sequence ID" value="GFH08895.1"/>
    <property type="molecule type" value="Genomic_DNA"/>
</dbReference>
<dbReference type="InterPro" id="IPR019400">
    <property type="entry name" value="Peptidase_C65_otubain"/>
</dbReference>
<comment type="caution">
    <text evidence="1">The sequence shown here is derived from an EMBL/GenBank/DDBJ whole genome shotgun (WGS) entry which is preliminary data.</text>
</comment>
<gene>
    <name evidence="1" type="ORF">HaLaN_03936</name>
</gene>
<name>A0A699YI52_HAELA</name>
<organism evidence="1 2">
    <name type="scientific">Haematococcus lacustris</name>
    <name type="common">Green alga</name>
    <name type="synonym">Haematococcus pluvialis</name>
    <dbReference type="NCBI Taxonomy" id="44745"/>
    <lineage>
        <taxon>Eukaryota</taxon>
        <taxon>Viridiplantae</taxon>
        <taxon>Chlorophyta</taxon>
        <taxon>core chlorophytes</taxon>
        <taxon>Chlorophyceae</taxon>
        <taxon>CS clade</taxon>
        <taxon>Chlamydomonadales</taxon>
        <taxon>Haematococcaceae</taxon>
        <taxon>Haematococcus</taxon>
    </lineage>
</organism>
<evidence type="ECO:0000313" key="2">
    <source>
        <dbReference type="Proteomes" id="UP000485058"/>
    </source>
</evidence>
<protein>
    <submittedName>
        <fullName evidence="1">Ubiquitin thioesterase</fullName>
    </submittedName>
</protein>
<reference evidence="1 2" key="1">
    <citation type="submission" date="2020-02" db="EMBL/GenBank/DDBJ databases">
        <title>Draft genome sequence of Haematococcus lacustris strain NIES-144.</title>
        <authorList>
            <person name="Morimoto D."/>
            <person name="Nakagawa S."/>
            <person name="Yoshida T."/>
            <person name="Sawayama S."/>
        </authorList>
    </citation>
    <scope>NUCLEOTIDE SEQUENCE [LARGE SCALE GENOMIC DNA]</scope>
    <source>
        <strain evidence="1 2">NIES-144</strain>
    </source>
</reference>
<proteinExistence type="predicted"/>
<evidence type="ECO:0000313" key="1">
    <source>
        <dbReference type="EMBL" id="GFH08895.1"/>
    </source>
</evidence>
<feature type="non-terminal residue" evidence="1">
    <location>
        <position position="75"/>
    </location>
</feature>
<dbReference type="AlphaFoldDB" id="A0A699YI52"/>